<organism evidence="1 2">
    <name type="scientific">Mycetocola lacteus</name>
    <dbReference type="NCBI Taxonomy" id="76637"/>
    <lineage>
        <taxon>Bacteria</taxon>
        <taxon>Bacillati</taxon>
        <taxon>Actinomycetota</taxon>
        <taxon>Actinomycetes</taxon>
        <taxon>Micrococcales</taxon>
        <taxon>Microbacteriaceae</taxon>
        <taxon>Mycetocola</taxon>
    </lineage>
</organism>
<evidence type="ECO:0000313" key="2">
    <source>
        <dbReference type="Proteomes" id="UP000269438"/>
    </source>
</evidence>
<keyword evidence="2" id="KW-1185">Reference proteome</keyword>
<accession>A0A3L7AHK7</accession>
<sequence length="99" mass="10219">MTDISVQTADVLRMMSSLNSDADDVSDSIDELPAGVDAGSSELTEAFVQIAGASTSAASCLIVLAKSLTTIAGQVTGELCMADQSIVDQLRPIGQELKE</sequence>
<proteinExistence type="predicted"/>
<protein>
    <submittedName>
        <fullName evidence="1">Uncharacterized protein</fullName>
    </submittedName>
</protein>
<name>A0A3L7AHK7_9MICO</name>
<reference evidence="1 2" key="1">
    <citation type="submission" date="2018-10" db="EMBL/GenBank/DDBJ databases">
        <authorList>
            <person name="Li J."/>
        </authorList>
    </citation>
    <scope>NUCLEOTIDE SEQUENCE [LARGE SCALE GENOMIC DNA]</scope>
    <source>
        <strain evidence="1 2">JCM 11654</strain>
    </source>
</reference>
<dbReference type="EMBL" id="RCUY01000015">
    <property type="protein sequence ID" value="RLP79220.1"/>
    <property type="molecule type" value="Genomic_DNA"/>
</dbReference>
<dbReference type="Proteomes" id="UP000269438">
    <property type="component" value="Unassembled WGS sequence"/>
</dbReference>
<evidence type="ECO:0000313" key="1">
    <source>
        <dbReference type="EMBL" id="RLP79220.1"/>
    </source>
</evidence>
<comment type="caution">
    <text evidence="1">The sequence shown here is derived from an EMBL/GenBank/DDBJ whole genome shotgun (WGS) entry which is preliminary data.</text>
</comment>
<dbReference type="AlphaFoldDB" id="A0A3L7AHK7"/>
<dbReference type="RefSeq" id="WP_121689394.1">
    <property type="nucleotide sequence ID" value="NZ_RCUY01000015.1"/>
</dbReference>
<gene>
    <name evidence="1" type="ORF">D9V34_15560</name>
</gene>